<dbReference type="EMBL" id="BQKB01000018">
    <property type="protein sequence ID" value="GJM52835.1"/>
    <property type="molecule type" value="Genomic_DNA"/>
</dbReference>
<evidence type="ECO:0000313" key="2">
    <source>
        <dbReference type="EMBL" id="GJM52835.1"/>
    </source>
</evidence>
<reference evidence="1 4" key="1">
    <citation type="submission" date="2021-11" db="EMBL/GenBank/DDBJ databases">
        <title>Draft genome sequence of Capnocytophaga sp. strain KC07075 isolated from cat oral cavity.</title>
        <authorList>
            <person name="Suzuki M."/>
            <person name="Imaoka K."/>
            <person name="Kimura M."/>
            <person name="Morikawa S."/>
            <person name="Maeda K."/>
        </authorList>
    </citation>
    <scope>NUCLEOTIDE SEQUENCE</scope>
    <source>
        <strain evidence="1">KC07075</strain>
        <strain evidence="2 4">KC07079</strain>
    </source>
</reference>
<accession>A0AAV5AU14</accession>
<evidence type="ECO:0008006" key="5">
    <source>
        <dbReference type="Google" id="ProtNLM"/>
    </source>
</evidence>
<dbReference type="Proteomes" id="UP001208692">
    <property type="component" value="Unassembled WGS sequence"/>
</dbReference>
<dbReference type="RefSeq" id="WP_264846251.1">
    <property type="nucleotide sequence ID" value="NZ_BPMA01000018.1"/>
</dbReference>
<sequence length="334" mass="40565">MKKIIYTLTILFIISCKQKTEKLLYLAESKRDSEFLFRLNREKDSIKGIMIDLNHKDSLPIKGIVKNNIFKYIGKIQKEEELHFDKKIWVGTRSFRDTNALKSIVKKEYDSIFEQYLFPEKAYKYLKKDTIIGDYLFEIRMKNWLQSTKKADTEIRIKDKNTNKLIQTMFSKDWIIYIQKNMFIFYYNEDYNFDGYNDLIFFKGFIDVPDSENVKAYPRPTHEYYLFDKESNSFVLNKQLSDLEKDEYYISFDPKNKRIIRKTLTMEYSQREVFVFEEDSLKLKLKSLFYSDKNFILNHEEVNNKWKITKKHFPKDSVNQIYEKWKKDKSNDLK</sequence>
<proteinExistence type="predicted"/>
<evidence type="ECO:0000313" key="3">
    <source>
        <dbReference type="Proteomes" id="UP001207736"/>
    </source>
</evidence>
<comment type="caution">
    <text evidence="1">The sequence shown here is derived from an EMBL/GenBank/DDBJ whole genome shotgun (WGS) entry which is preliminary data.</text>
</comment>
<dbReference type="PROSITE" id="PS51257">
    <property type="entry name" value="PROKAR_LIPOPROTEIN"/>
    <property type="match status" value="1"/>
</dbReference>
<name>A0AAV5AU14_9FLAO</name>
<dbReference type="NCBIfam" id="NF047539">
    <property type="entry name" value="XAC2610_fam"/>
    <property type="match status" value="1"/>
</dbReference>
<dbReference type="Proteomes" id="UP001207736">
    <property type="component" value="Unassembled WGS sequence"/>
</dbReference>
<dbReference type="InterPro" id="IPR058087">
    <property type="entry name" value="XAC2610_dom"/>
</dbReference>
<evidence type="ECO:0000313" key="1">
    <source>
        <dbReference type="EMBL" id="GJM49770.1"/>
    </source>
</evidence>
<keyword evidence="4" id="KW-1185">Reference proteome</keyword>
<dbReference type="AlphaFoldDB" id="A0AAV5AU14"/>
<protein>
    <recommendedName>
        <fullName evidence="5">DKNYY family protein</fullName>
    </recommendedName>
</protein>
<gene>
    <name evidence="1" type="ORF">RCZ15_07450</name>
    <name evidence="2" type="ORF">RCZ16_11520</name>
</gene>
<dbReference type="EMBL" id="BQKA01000012">
    <property type="protein sequence ID" value="GJM49770.1"/>
    <property type="molecule type" value="Genomic_DNA"/>
</dbReference>
<evidence type="ECO:0000313" key="4">
    <source>
        <dbReference type="Proteomes" id="UP001208692"/>
    </source>
</evidence>
<organism evidence="1 3">
    <name type="scientific">Capnocytophaga catalasegens</name>
    <dbReference type="NCBI Taxonomy" id="1004260"/>
    <lineage>
        <taxon>Bacteria</taxon>
        <taxon>Pseudomonadati</taxon>
        <taxon>Bacteroidota</taxon>
        <taxon>Flavobacteriia</taxon>
        <taxon>Flavobacteriales</taxon>
        <taxon>Flavobacteriaceae</taxon>
        <taxon>Capnocytophaga</taxon>
    </lineage>
</organism>